<dbReference type="InterPro" id="IPR015865">
    <property type="entry name" value="Riboflavin_kinase_bac/euk"/>
</dbReference>
<keyword evidence="4 15" id="KW-0285">Flavoprotein</keyword>
<dbReference type="InterPro" id="IPR023465">
    <property type="entry name" value="Riboflavin_kinase_dom_sf"/>
</dbReference>
<dbReference type="InterPro" id="IPR002606">
    <property type="entry name" value="Riboflavin_kinase_bac"/>
</dbReference>
<dbReference type="Gene3D" id="3.40.50.620">
    <property type="entry name" value="HUPs"/>
    <property type="match status" value="1"/>
</dbReference>
<dbReference type="SUPFAM" id="SSF52374">
    <property type="entry name" value="Nucleotidylyl transferase"/>
    <property type="match status" value="1"/>
</dbReference>
<keyword evidence="10 15" id="KW-0274">FAD</keyword>
<keyword evidence="12" id="KW-0511">Multifunctional enzyme</keyword>
<comment type="pathway">
    <text evidence="3 15">Cofactor biosynthesis; FMN biosynthesis; FMN from riboflavin (ATP route): step 1/1.</text>
</comment>
<protein>
    <recommendedName>
        <fullName evidence="15">Riboflavin biosynthesis protein</fullName>
    </recommendedName>
    <domain>
        <recommendedName>
            <fullName evidence="15">Riboflavin kinase</fullName>
            <ecNumber evidence="15">2.7.1.26</ecNumber>
        </recommendedName>
        <alternativeName>
            <fullName evidence="15">Flavokinase</fullName>
        </alternativeName>
    </domain>
    <domain>
        <recommendedName>
            <fullName evidence="15">FMN adenylyltransferase</fullName>
            <ecNumber evidence="15">2.7.7.2</ecNumber>
        </recommendedName>
        <alternativeName>
            <fullName evidence="15">FAD pyrophosphorylase</fullName>
        </alternativeName>
        <alternativeName>
            <fullName evidence="15">FAD synthase</fullName>
        </alternativeName>
    </domain>
</protein>
<feature type="domain" description="Riboflavin kinase" evidence="16">
    <location>
        <begin position="183"/>
        <end position="306"/>
    </location>
</feature>
<evidence type="ECO:0000256" key="9">
    <source>
        <dbReference type="ARBA" id="ARBA00022777"/>
    </source>
</evidence>
<dbReference type="EMBL" id="JAEINI020000005">
    <property type="protein sequence ID" value="MCB5227080.1"/>
    <property type="molecule type" value="Genomic_DNA"/>
</dbReference>
<sequence>MELIRGIHNILPQHKGCVLTIGNFDGVHLGHQAVLAQVKQLAQSKQLPSCVMVFEPQPLELFAGSDAPARISRFREKYLALAELGIDRLLCVGFNRAFAAQDPEQFIEDLLLDKLGVQHLIVGDDFHFGQARSGNYALLERAASKYGFGLNSTSSLKLEQQRVSSTLIRSALQADQLHLAETMLGRPFALTGRVRHGRKLGRNLGFPTANVWLYRKKLPVSGVYAITARTCFGVFQGVANIGNRPTVQGVREQLEAHLFDFNQDLYGSQIEVVLRHKLRAEQRFDNLDALKQQIAVDEAAAKQYFSQQPALLNSLT</sequence>
<keyword evidence="8 15" id="KW-0547">Nucleotide-binding</keyword>
<dbReference type="NCBIfam" id="NF004159">
    <property type="entry name" value="PRK05627.1-2"/>
    <property type="match status" value="1"/>
</dbReference>
<keyword evidence="18" id="KW-1185">Reference proteome</keyword>
<dbReference type="NCBIfam" id="NF004162">
    <property type="entry name" value="PRK05627.1-5"/>
    <property type="match status" value="1"/>
</dbReference>
<dbReference type="RefSeq" id="WP_226751141.1">
    <property type="nucleotide sequence ID" value="NZ_JAEINI020000005.1"/>
</dbReference>
<evidence type="ECO:0000313" key="17">
    <source>
        <dbReference type="EMBL" id="MCB5227080.1"/>
    </source>
</evidence>
<evidence type="ECO:0000256" key="14">
    <source>
        <dbReference type="ARBA" id="ARBA00049494"/>
    </source>
</evidence>
<dbReference type="SUPFAM" id="SSF82114">
    <property type="entry name" value="Riboflavin kinase-like"/>
    <property type="match status" value="1"/>
</dbReference>
<evidence type="ECO:0000256" key="15">
    <source>
        <dbReference type="PIRNR" id="PIRNR004491"/>
    </source>
</evidence>
<evidence type="ECO:0000256" key="3">
    <source>
        <dbReference type="ARBA" id="ARBA00005201"/>
    </source>
</evidence>
<dbReference type="Gene3D" id="2.40.30.30">
    <property type="entry name" value="Riboflavin kinase-like"/>
    <property type="match status" value="1"/>
</dbReference>
<gene>
    <name evidence="17" type="primary">ribF</name>
    <name evidence="17" type="ORF">JAO78_009665</name>
</gene>
<keyword evidence="6 15" id="KW-0808">Transferase</keyword>
<evidence type="ECO:0000256" key="6">
    <source>
        <dbReference type="ARBA" id="ARBA00022679"/>
    </source>
</evidence>
<keyword evidence="9 15" id="KW-0418">Kinase</keyword>
<dbReference type="GO" id="GO:0003919">
    <property type="term" value="F:FMN adenylyltransferase activity"/>
    <property type="evidence" value="ECO:0007669"/>
    <property type="project" value="UniProtKB-EC"/>
</dbReference>
<evidence type="ECO:0000256" key="13">
    <source>
        <dbReference type="ARBA" id="ARBA00047880"/>
    </source>
</evidence>
<dbReference type="EC" id="2.7.7.2" evidence="15"/>
<evidence type="ECO:0000256" key="4">
    <source>
        <dbReference type="ARBA" id="ARBA00022630"/>
    </source>
</evidence>
<dbReference type="Pfam" id="PF01687">
    <property type="entry name" value="Flavokinase"/>
    <property type="match status" value="1"/>
</dbReference>
<dbReference type="Pfam" id="PF06574">
    <property type="entry name" value="FAD_syn"/>
    <property type="match status" value="1"/>
</dbReference>
<evidence type="ECO:0000256" key="11">
    <source>
        <dbReference type="ARBA" id="ARBA00022840"/>
    </source>
</evidence>
<evidence type="ECO:0000256" key="12">
    <source>
        <dbReference type="ARBA" id="ARBA00023268"/>
    </source>
</evidence>
<dbReference type="InterPro" id="IPR014729">
    <property type="entry name" value="Rossmann-like_a/b/a_fold"/>
</dbReference>
<keyword evidence="7 15" id="KW-0548">Nucleotidyltransferase</keyword>
<keyword evidence="5 15" id="KW-0288">FMN</keyword>
<comment type="catalytic activity">
    <reaction evidence="13 15">
        <text>riboflavin + ATP = FMN + ADP + H(+)</text>
        <dbReference type="Rhea" id="RHEA:14357"/>
        <dbReference type="ChEBI" id="CHEBI:15378"/>
        <dbReference type="ChEBI" id="CHEBI:30616"/>
        <dbReference type="ChEBI" id="CHEBI:57986"/>
        <dbReference type="ChEBI" id="CHEBI:58210"/>
        <dbReference type="ChEBI" id="CHEBI:456216"/>
        <dbReference type="EC" id="2.7.1.26"/>
    </reaction>
</comment>
<comment type="similarity">
    <text evidence="15">Belongs to the ribF family.</text>
</comment>
<comment type="function">
    <text evidence="1">Catalyzes the phosphorylation of riboflavin to FMN followed by the adenylation of FMN to FAD.</text>
</comment>
<dbReference type="NCBIfam" id="TIGR00083">
    <property type="entry name" value="ribF"/>
    <property type="match status" value="1"/>
</dbReference>
<dbReference type="NCBIfam" id="NF004160">
    <property type="entry name" value="PRK05627.1-3"/>
    <property type="match status" value="1"/>
</dbReference>
<dbReference type="Proteomes" id="UP000633814">
    <property type="component" value="Unassembled WGS sequence"/>
</dbReference>
<evidence type="ECO:0000256" key="7">
    <source>
        <dbReference type="ARBA" id="ARBA00022695"/>
    </source>
</evidence>
<name>A0ABS8C437_9ALTE</name>
<dbReference type="InterPro" id="IPR015864">
    <property type="entry name" value="FAD_synthase"/>
</dbReference>
<comment type="catalytic activity">
    <reaction evidence="14 15">
        <text>FMN + ATP + H(+) = FAD + diphosphate</text>
        <dbReference type="Rhea" id="RHEA:17237"/>
        <dbReference type="ChEBI" id="CHEBI:15378"/>
        <dbReference type="ChEBI" id="CHEBI:30616"/>
        <dbReference type="ChEBI" id="CHEBI:33019"/>
        <dbReference type="ChEBI" id="CHEBI:57692"/>
        <dbReference type="ChEBI" id="CHEBI:58210"/>
        <dbReference type="EC" id="2.7.7.2"/>
    </reaction>
</comment>
<dbReference type="PIRSF" id="PIRSF004491">
    <property type="entry name" value="FAD_Synth"/>
    <property type="match status" value="1"/>
</dbReference>
<evidence type="ECO:0000256" key="10">
    <source>
        <dbReference type="ARBA" id="ARBA00022827"/>
    </source>
</evidence>
<evidence type="ECO:0000256" key="8">
    <source>
        <dbReference type="ARBA" id="ARBA00022741"/>
    </source>
</evidence>
<organism evidence="17 18">
    <name type="scientific">Alishewanella maricola</name>
    <dbReference type="NCBI Taxonomy" id="2795740"/>
    <lineage>
        <taxon>Bacteria</taxon>
        <taxon>Pseudomonadati</taxon>
        <taxon>Pseudomonadota</taxon>
        <taxon>Gammaproteobacteria</taxon>
        <taxon>Alteromonadales</taxon>
        <taxon>Alteromonadaceae</taxon>
        <taxon>Alishewanella</taxon>
    </lineage>
</organism>
<dbReference type="PANTHER" id="PTHR22749:SF6">
    <property type="entry name" value="RIBOFLAVIN KINASE"/>
    <property type="match status" value="1"/>
</dbReference>
<keyword evidence="11 15" id="KW-0067">ATP-binding</keyword>
<evidence type="ECO:0000256" key="5">
    <source>
        <dbReference type="ARBA" id="ARBA00022643"/>
    </source>
</evidence>
<proteinExistence type="inferred from homology"/>
<comment type="pathway">
    <text evidence="2 15">Cofactor biosynthesis; FAD biosynthesis; FAD from FMN: step 1/1.</text>
</comment>
<accession>A0ABS8C437</accession>
<dbReference type="CDD" id="cd02064">
    <property type="entry name" value="FAD_synthetase_N"/>
    <property type="match status" value="1"/>
</dbReference>
<reference evidence="17 18" key="1">
    <citation type="submission" date="2021-10" db="EMBL/GenBank/DDBJ databases">
        <title>Alishewanella koreense sp. nov. isolated from seawater of southwestern coast in South Korea and the proposal for the reclassification of Rheinheimera perlucida and Rheinheimera tuosuensis as Arsukibacterium perlucida and Arsukibacterium tuosuensis.</title>
        <authorList>
            <person name="Kim K.H."/>
            <person name="Ruan W."/>
            <person name="Kim K.R."/>
            <person name="Baek J.H."/>
            <person name="Jeon C.O."/>
        </authorList>
    </citation>
    <scope>NUCLEOTIDE SEQUENCE [LARGE SCALE GENOMIC DNA]</scope>
    <source>
        <strain evidence="17 18">16-MA</strain>
    </source>
</reference>
<dbReference type="GO" id="GO:0008531">
    <property type="term" value="F:riboflavin kinase activity"/>
    <property type="evidence" value="ECO:0007669"/>
    <property type="project" value="UniProtKB-EC"/>
</dbReference>
<evidence type="ECO:0000259" key="16">
    <source>
        <dbReference type="SMART" id="SM00904"/>
    </source>
</evidence>
<evidence type="ECO:0000256" key="2">
    <source>
        <dbReference type="ARBA" id="ARBA00004726"/>
    </source>
</evidence>
<dbReference type="PANTHER" id="PTHR22749">
    <property type="entry name" value="RIBOFLAVIN KINASE/FMN ADENYLYLTRANSFERASE"/>
    <property type="match status" value="1"/>
</dbReference>
<evidence type="ECO:0000313" key="18">
    <source>
        <dbReference type="Proteomes" id="UP000633814"/>
    </source>
</evidence>
<dbReference type="SMART" id="SM00904">
    <property type="entry name" value="Flavokinase"/>
    <property type="match status" value="1"/>
</dbReference>
<evidence type="ECO:0000256" key="1">
    <source>
        <dbReference type="ARBA" id="ARBA00002121"/>
    </source>
</evidence>
<dbReference type="EC" id="2.7.1.26" evidence="15"/>
<dbReference type="NCBIfam" id="NF004163">
    <property type="entry name" value="PRK05627.1-6"/>
    <property type="match status" value="1"/>
</dbReference>
<dbReference type="InterPro" id="IPR023468">
    <property type="entry name" value="Riboflavin_kinase"/>
</dbReference>
<comment type="caution">
    <text evidence="17">The sequence shown here is derived from an EMBL/GenBank/DDBJ whole genome shotgun (WGS) entry which is preliminary data.</text>
</comment>